<dbReference type="RefSeq" id="WP_092589632.1">
    <property type="nucleotide sequence ID" value="NZ_FMWL01000003.1"/>
</dbReference>
<dbReference type="FunFam" id="3.40.50.720:FF:000141">
    <property type="entry name" value="tRNA threonylcarbamoyladenosine dehydratase"/>
    <property type="match status" value="1"/>
</dbReference>
<gene>
    <name evidence="2" type="ORF">SAMN03080599_00830</name>
</gene>
<proteinExistence type="predicted"/>
<name>A0A1G5RU36_9FIRM</name>
<dbReference type="GO" id="GO:0061504">
    <property type="term" value="P:cyclic threonylcarbamoyladenosine biosynthetic process"/>
    <property type="evidence" value="ECO:0007669"/>
    <property type="project" value="TreeGrafter"/>
</dbReference>
<dbReference type="Proteomes" id="UP000199208">
    <property type="component" value="Unassembled WGS sequence"/>
</dbReference>
<evidence type="ECO:0000259" key="1">
    <source>
        <dbReference type="Pfam" id="PF00899"/>
    </source>
</evidence>
<dbReference type="OrthoDB" id="9804150at2"/>
<dbReference type="InterPro" id="IPR045886">
    <property type="entry name" value="ThiF/MoeB/HesA"/>
</dbReference>
<organism evidence="2 3">
    <name type="scientific">Acidaminobacter hydrogenoformans DSM 2784</name>
    <dbReference type="NCBI Taxonomy" id="1120920"/>
    <lineage>
        <taxon>Bacteria</taxon>
        <taxon>Bacillati</taxon>
        <taxon>Bacillota</taxon>
        <taxon>Clostridia</taxon>
        <taxon>Peptostreptococcales</taxon>
        <taxon>Acidaminobacteraceae</taxon>
        <taxon>Acidaminobacter</taxon>
    </lineage>
</organism>
<feature type="domain" description="THIF-type NAD/FAD binding fold" evidence="1">
    <location>
        <begin position="11"/>
        <end position="237"/>
    </location>
</feature>
<dbReference type="GO" id="GO:0008641">
    <property type="term" value="F:ubiquitin-like modifier activating enzyme activity"/>
    <property type="evidence" value="ECO:0007669"/>
    <property type="project" value="InterPro"/>
</dbReference>
<dbReference type="GO" id="GO:0061503">
    <property type="term" value="F:tRNA threonylcarbamoyladenosine dehydratase"/>
    <property type="evidence" value="ECO:0007669"/>
    <property type="project" value="TreeGrafter"/>
</dbReference>
<dbReference type="EMBL" id="FMWL01000003">
    <property type="protein sequence ID" value="SCZ77632.1"/>
    <property type="molecule type" value="Genomic_DNA"/>
</dbReference>
<dbReference type="InterPro" id="IPR000594">
    <property type="entry name" value="ThiF_NAD_FAD-bd"/>
</dbReference>
<dbReference type="InterPro" id="IPR035985">
    <property type="entry name" value="Ubiquitin-activating_enz"/>
</dbReference>
<dbReference type="Gene3D" id="3.40.50.720">
    <property type="entry name" value="NAD(P)-binding Rossmann-like Domain"/>
    <property type="match status" value="1"/>
</dbReference>
<accession>A0A1G5RU36</accession>
<sequence length="238" mass="25940">MSLDRLTRTEMVIGPEALDVLKHAHVAIFGIGGVGSYAAEALARSGVGRLTLVDFDRIALTNVNRQLHALETTIGQYKVEVMKDRIALINPDIEVVTVRQRYDADTSEGIFADGFDFVIDAIDMVTSKLHLIVSCQERGIPVVSSMGTGNKLDPTKLVMADISKTSVCPLAKVMRKELKARGVKKLMVVYSTEPPVEPLKLDPNPTNARKVTPGSTAFVPPVSGFFMASYVIRSLIKK</sequence>
<protein>
    <submittedName>
        <fullName evidence="2">tRNA A37 threonylcarbamoyladenosine dehydratase</fullName>
    </submittedName>
</protein>
<reference evidence="2 3" key="1">
    <citation type="submission" date="2016-10" db="EMBL/GenBank/DDBJ databases">
        <authorList>
            <person name="de Groot N.N."/>
        </authorList>
    </citation>
    <scope>NUCLEOTIDE SEQUENCE [LARGE SCALE GENOMIC DNA]</scope>
    <source>
        <strain evidence="2 3">DSM 2784</strain>
    </source>
</reference>
<dbReference type="SUPFAM" id="SSF69572">
    <property type="entry name" value="Activating enzymes of the ubiquitin-like proteins"/>
    <property type="match status" value="1"/>
</dbReference>
<dbReference type="CDD" id="cd00755">
    <property type="entry name" value="YgdL_like"/>
    <property type="match status" value="1"/>
</dbReference>
<evidence type="ECO:0000313" key="2">
    <source>
        <dbReference type="EMBL" id="SCZ77632.1"/>
    </source>
</evidence>
<keyword evidence="3" id="KW-1185">Reference proteome</keyword>
<dbReference type="PANTHER" id="PTHR43267">
    <property type="entry name" value="TRNA THREONYLCARBAMOYLADENOSINE DEHYDRATASE"/>
    <property type="match status" value="1"/>
</dbReference>
<evidence type="ECO:0000313" key="3">
    <source>
        <dbReference type="Proteomes" id="UP000199208"/>
    </source>
</evidence>
<dbReference type="Pfam" id="PF00899">
    <property type="entry name" value="ThiF"/>
    <property type="match status" value="1"/>
</dbReference>
<dbReference type="PANTHER" id="PTHR43267:SF1">
    <property type="entry name" value="TRNA THREONYLCARBAMOYLADENOSINE DEHYDRATASE"/>
    <property type="match status" value="1"/>
</dbReference>
<dbReference type="AlphaFoldDB" id="A0A1G5RU36"/>
<dbReference type="STRING" id="1120920.SAMN03080599_00830"/>